<dbReference type="InterPro" id="IPR008998">
    <property type="entry name" value="Agglutinin"/>
</dbReference>
<sequence>MVSLLPRFIVMESVDTVGYLSYIHEGGKADGFLRFMEPEVSGPYAKFEIESSKKEDLFHIRSCQSNKYWERTRLSPVPWEHLIAATNKNKEEDKSKDSCTLFQFISVDPAQKTYRIKHVQTGCYVRSAGSEPQFPKFDHGLLCESQEFASGNADVFTVIDWSSLMILPRHVAFKGPNNKYLCLYNGSMPYFGTDDIGEPTAAFEILPTKDGKISIKSSKTGKFLRNDWWIWADVTSTDNADTFFRPLKLNDQKIALISLSNNKFCKRLTADGYVNGLAAIVTSATEETRIKVEEPVLTREIYDIKYDLDNSRVYDEVVDVVSRNSATNTAEEPSAMEVKLEYEDSKSSSWKTDLSIMLGIKTTMNFNVPFIFEGAVELSAEYQSGVEWGKDFGTTTKLEVVNKVMVPGRSEVTVYIVATKGKCDVPFTYKQRDILYDGSSVLREVKGGTYVGSNFYGHKFEIKVKKLPPVTKE</sequence>
<evidence type="ECO:0000313" key="4">
    <source>
        <dbReference type="EMBL" id="GMJ09861.1"/>
    </source>
</evidence>
<dbReference type="InterPro" id="IPR053237">
    <property type="entry name" value="Natterin_C"/>
</dbReference>
<dbReference type="EMBL" id="BSYR01000056">
    <property type="protein sequence ID" value="GMJ09861.1"/>
    <property type="molecule type" value="Genomic_DNA"/>
</dbReference>
<proteinExistence type="inferred from homology"/>
<evidence type="ECO:0000313" key="5">
    <source>
        <dbReference type="Proteomes" id="UP001165190"/>
    </source>
</evidence>
<dbReference type="InterPro" id="IPR055267">
    <property type="entry name" value="Aerolysin-like_C"/>
</dbReference>
<dbReference type="Proteomes" id="UP001165190">
    <property type="component" value="Unassembled WGS sequence"/>
</dbReference>
<dbReference type="Pfam" id="PF01117">
    <property type="entry name" value="Aerolysin"/>
    <property type="match status" value="1"/>
</dbReference>
<dbReference type="Pfam" id="PF07468">
    <property type="entry name" value="Agglutinin"/>
    <property type="match status" value="2"/>
</dbReference>
<dbReference type="SMART" id="SM00791">
    <property type="entry name" value="Agglutinin"/>
    <property type="match status" value="2"/>
</dbReference>
<dbReference type="CDD" id="cd00257">
    <property type="entry name" value="beta-trefoil_FSCN-like"/>
    <property type="match status" value="1"/>
</dbReference>
<dbReference type="SUPFAM" id="SSF50382">
    <property type="entry name" value="Agglutinin"/>
    <property type="match status" value="2"/>
</dbReference>
<dbReference type="Gene3D" id="2.80.10.50">
    <property type="match status" value="2"/>
</dbReference>
<dbReference type="CDD" id="cd20216">
    <property type="entry name" value="PFM_HFR-2-like"/>
    <property type="match status" value="1"/>
</dbReference>
<protein>
    <recommendedName>
        <fullName evidence="3">Agglutinin domain-containing protein</fullName>
    </recommendedName>
</protein>
<organism evidence="4 5">
    <name type="scientific">Hibiscus trionum</name>
    <name type="common">Flower of an hour</name>
    <dbReference type="NCBI Taxonomy" id="183268"/>
    <lineage>
        <taxon>Eukaryota</taxon>
        <taxon>Viridiplantae</taxon>
        <taxon>Streptophyta</taxon>
        <taxon>Embryophyta</taxon>
        <taxon>Tracheophyta</taxon>
        <taxon>Spermatophyta</taxon>
        <taxon>Magnoliopsida</taxon>
        <taxon>eudicotyledons</taxon>
        <taxon>Gunneridae</taxon>
        <taxon>Pentapetalae</taxon>
        <taxon>rosids</taxon>
        <taxon>malvids</taxon>
        <taxon>Malvales</taxon>
        <taxon>Malvaceae</taxon>
        <taxon>Malvoideae</taxon>
        <taxon>Hibiscus</taxon>
    </lineage>
</organism>
<dbReference type="Gene3D" id="2.170.15.10">
    <property type="entry name" value="Proaerolysin, chain A, domain 3"/>
    <property type="match status" value="1"/>
</dbReference>
<dbReference type="AlphaFoldDB" id="A0A9W7J721"/>
<dbReference type="PANTHER" id="PTHR39244">
    <property type="entry name" value="NATTERIN-4"/>
    <property type="match status" value="1"/>
</dbReference>
<name>A0A9W7J721_HIBTR</name>
<feature type="domain" description="Agglutinin" evidence="3">
    <location>
        <begin position="3"/>
        <end position="160"/>
    </location>
</feature>
<comment type="similarity">
    <text evidence="1">Belongs to the aerolysin family.</text>
</comment>
<gene>
    <name evidence="4" type="ORF">HRI_004655300</name>
</gene>
<evidence type="ECO:0000256" key="2">
    <source>
        <dbReference type="ARBA" id="ARBA00023157"/>
    </source>
</evidence>
<dbReference type="InterPro" id="IPR036242">
    <property type="entry name" value="Agglutinin_dom_sf"/>
</dbReference>
<keyword evidence="2" id="KW-1015">Disulfide bond</keyword>
<dbReference type="OrthoDB" id="4948898at2759"/>
<reference evidence="4" key="1">
    <citation type="submission" date="2023-05" db="EMBL/GenBank/DDBJ databases">
        <title>Genome and transcriptome analyses reveal genes involved in the formation of fine ridges on petal epidermal cells in Hibiscus trionum.</title>
        <authorList>
            <person name="Koshimizu S."/>
            <person name="Masuda S."/>
            <person name="Ishii T."/>
            <person name="Shirasu K."/>
            <person name="Hoshino A."/>
            <person name="Arita M."/>
        </authorList>
    </citation>
    <scope>NUCLEOTIDE SEQUENCE</scope>
    <source>
        <strain evidence="4">Hamamatsu line</strain>
    </source>
</reference>
<accession>A0A9W7J721</accession>
<comment type="caution">
    <text evidence="4">The sequence shown here is derived from an EMBL/GenBank/DDBJ whole genome shotgun (WGS) entry which is preliminary data.</text>
</comment>
<dbReference type="SUPFAM" id="SSF56973">
    <property type="entry name" value="Aerolisin/ETX pore-forming domain"/>
    <property type="match status" value="1"/>
</dbReference>
<feature type="domain" description="Agglutinin" evidence="3">
    <location>
        <begin position="165"/>
        <end position="294"/>
    </location>
</feature>
<evidence type="ECO:0000256" key="1">
    <source>
        <dbReference type="ARBA" id="ARBA00009831"/>
    </source>
</evidence>
<keyword evidence="5" id="KW-1185">Reference proteome</keyword>
<evidence type="ECO:0000259" key="3">
    <source>
        <dbReference type="SMART" id="SM00791"/>
    </source>
</evidence>
<dbReference type="PANTHER" id="PTHR39244:SF5">
    <property type="entry name" value="NATTERIN-3-LIKE"/>
    <property type="match status" value="1"/>
</dbReference>